<dbReference type="Proteomes" id="UP000012118">
    <property type="component" value="Unassembled WGS sequence"/>
</dbReference>
<reference evidence="1 2" key="1">
    <citation type="submission" date="2013-01" db="EMBL/GenBank/DDBJ databases">
        <authorList>
            <person name="Harkins D.M."/>
            <person name="Durkin A.S."/>
            <person name="Brinkac L.M."/>
            <person name="Haft D.H."/>
            <person name="Selengut J.D."/>
            <person name="Sanka R."/>
            <person name="DePew J."/>
            <person name="Purushe J."/>
            <person name="Chanthongthip A."/>
            <person name="Lattana O."/>
            <person name="Phetsouvanh R."/>
            <person name="Newton P.N."/>
            <person name="Vinetz J.M."/>
            <person name="Sutton G.G."/>
            <person name="Nierman W.C."/>
            <person name="Fouts D.E."/>
        </authorList>
    </citation>
    <scope>NUCLEOTIDE SEQUENCE [LARGE SCALE GENOMIC DNA]</scope>
    <source>
        <strain evidence="1 2">UI 13098</strain>
    </source>
</reference>
<dbReference type="InterPro" id="IPR006439">
    <property type="entry name" value="HAD-SF_hydro_IA"/>
</dbReference>
<dbReference type="AlphaFoldDB" id="M6QM83"/>
<dbReference type="SUPFAM" id="SSF56784">
    <property type="entry name" value="HAD-like"/>
    <property type="match status" value="1"/>
</dbReference>
<dbReference type="InterPro" id="IPR051828">
    <property type="entry name" value="HAD-like_hydrolase_domain"/>
</dbReference>
<dbReference type="NCBIfam" id="TIGR01549">
    <property type="entry name" value="HAD-SF-IA-v1"/>
    <property type="match status" value="1"/>
</dbReference>
<dbReference type="Pfam" id="PF00702">
    <property type="entry name" value="Hydrolase"/>
    <property type="match status" value="1"/>
</dbReference>
<dbReference type="NCBIfam" id="TIGR02252">
    <property type="entry name" value="DREG-2"/>
    <property type="match status" value="1"/>
</dbReference>
<dbReference type="InterPro" id="IPR023214">
    <property type="entry name" value="HAD_sf"/>
</dbReference>
<dbReference type="PANTHER" id="PTHR46191:SF2">
    <property type="entry name" value="HALOACID DEHALOGENASE-LIKE HYDROLASE DOMAIN-CONTAINING PROTEIN 3"/>
    <property type="match status" value="1"/>
</dbReference>
<dbReference type="InterPro" id="IPR044924">
    <property type="entry name" value="HAD-SF_hydro_IA_REG-2-like_cap"/>
</dbReference>
<dbReference type="Gene3D" id="3.40.50.1000">
    <property type="entry name" value="HAD superfamily/HAD-like"/>
    <property type="match status" value="1"/>
</dbReference>
<evidence type="ECO:0000313" key="1">
    <source>
        <dbReference type="EMBL" id="EMN89987.1"/>
    </source>
</evidence>
<dbReference type="EMBL" id="AHNU02000045">
    <property type="protein sequence ID" value="EMN89987.1"/>
    <property type="molecule type" value="Genomic_DNA"/>
</dbReference>
<dbReference type="InterPro" id="IPR036412">
    <property type="entry name" value="HAD-like_sf"/>
</dbReference>
<dbReference type="SFLD" id="SFLDG01129">
    <property type="entry name" value="C1.5:_HAD__Beta-PGM__Phosphata"/>
    <property type="match status" value="1"/>
</dbReference>
<dbReference type="SFLD" id="SFLDS00003">
    <property type="entry name" value="Haloacid_Dehalogenase"/>
    <property type="match status" value="1"/>
</dbReference>
<keyword evidence="1" id="KW-0378">Hydrolase</keyword>
<proteinExistence type="predicted"/>
<dbReference type="Gene3D" id="1.10.150.720">
    <property type="entry name" value="Haloacid dehalogenase-like hydrolase"/>
    <property type="match status" value="1"/>
</dbReference>
<dbReference type="InterPro" id="IPR011949">
    <property type="entry name" value="HAD-SF_hydro_IA_REG-2-like"/>
</dbReference>
<dbReference type="PANTHER" id="PTHR46191">
    <property type="match status" value="1"/>
</dbReference>
<keyword evidence="2" id="KW-1185">Reference proteome</keyword>
<evidence type="ECO:0000313" key="2">
    <source>
        <dbReference type="Proteomes" id="UP000012118"/>
    </source>
</evidence>
<dbReference type="GO" id="GO:0016787">
    <property type="term" value="F:hydrolase activity"/>
    <property type="evidence" value="ECO:0007669"/>
    <property type="project" value="UniProtKB-KW"/>
</dbReference>
<organism evidence="1 2">
    <name type="scientific">Leptospira weilii str. UI 13098</name>
    <dbReference type="NCBI Taxonomy" id="1088542"/>
    <lineage>
        <taxon>Bacteria</taxon>
        <taxon>Pseudomonadati</taxon>
        <taxon>Spirochaetota</taxon>
        <taxon>Spirochaetia</taxon>
        <taxon>Leptospirales</taxon>
        <taxon>Leptospiraceae</taxon>
        <taxon>Leptospira</taxon>
    </lineage>
</organism>
<comment type="caution">
    <text evidence="1">The sequence shown here is derived from an EMBL/GenBank/DDBJ whole genome shotgun (WGS) entry which is preliminary data.</text>
</comment>
<accession>M6QM83</accession>
<protein>
    <submittedName>
        <fullName evidence="1">HAD hydrolase, REG-2-like, family IA</fullName>
    </submittedName>
</protein>
<sequence>MILEFFDAKTSGGEKSKHVNYDKYLFLDVGDTILHLKKSAGETYLEILVEAGFKKEKNSQEIYRKAFSESWHKMHENSPPEHRDKYQFHPGGTQGWWKELLADFLERIPDRVSLEKAFPIIYNKFADPELWTVDPGFWKLKDHCKNENWGLGVISNWDHRLRALLEAKGILEYLNPVIVSAEFGYEKPSSKIFEEAMRLVGLSGDRLVYCGDKYELDIVVPKYLGWRSYLKNEKGDLKSLSELIRFL</sequence>
<name>M6QM83_9LEPT</name>
<gene>
    <name evidence="1" type="ORF">LEP1GSC108_4782</name>
</gene>